<dbReference type="InterPro" id="IPR004367">
    <property type="entry name" value="Cyclin_C-dom"/>
</dbReference>
<sequence length="695" mass="78071">MIEGFSSPSYAQFGSERLQLLSSQSQSDGEARAISWRDAFNVREISTHVLRQYRYSLDRQTFAQSGHLVQICNTSLEGSHIGTLTRSALAALHEQDRFARVPSPQPNVHAHAEAEPSDGVDSETHVERDFTSIPDLRSMLNNCSQTPIRMEDFGNAMIEQHEEGVIHSEEGVSHTATRVLHSGDGLTQSPERVPAFTDIVTHSEERGLHVDEQHLQTTHTLHEEVPISAITQFEEGGGSEADINLLRRVPHRLQNPHVVRRGFQPLPRQSHIVKRGDHMPMSNIFGLHMPRTRRSQYLPLQSEEGVEHEGGSMNAPSVSAVEVVKSRTNDNSASIILAGSGPSFEEAIEHAASCHPSISQDYEIGAKLCFLLEEYKLVSDTLYLIVSYIDRFLSHHAFLPSLVATLAIVLSRFTVEPKIRPWNLTLKNYLGYRPSELKECVLAIHDLQLSSTCSISSSVLQLCHLPHKSLELVEYQWKALMAYMLDSCYVTTYFHTTTTNQFNYDLKYGGWTCSHLKSHVQHATSIEIAFSPCDFTRMSAQIFAQMSGGVPVVKMTSAVVEYTVELTTGAAIVASRTSLPPAQLMVYSLISTAIVIAISITPYQTYLFIEKLRDIIMRYTVVDLYSTMGCHWVSDGDEFKYPLNPNLRYSHHTVNTMTAECEFRITRASVLVELCRELHIQFSRRLAMRMPIDTP</sequence>
<keyword evidence="5" id="KW-1185">Reference proteome</keyword>
<feature type="region of interest" description="Disordered" evidence="1">
    <location>
        <begin position="101"/>
        <end position="124"/>
    </location>
</feature>
<dbReference type="InterPro" id="IPR036915">
    <property type="entry name" value="Cyclin-like_sf"/>
</dbReference>
<reference evidence="4 5" key="1">
    <citation type="journal article" date="2018" name="Proc. Natl. Acad. Sci. U.S.A.">
        <title>Draft genome sequence of Camellia sinensis var. sinensis provides insights into the evolution of the tea genome and tea quality.</title>
        <authorList>
            <person name="Wei C."/>
            <person name="Yang H."/>
            <person name="Wang S."/>
            <person name="Zhao J."/>
            <person name="Liu C."/>
            <person name="Gao L."/>
            <person name="Xia E."/>
            <person name="Lu Y."/>
            <person name="Tai Y."/>
            <person name="She G."/>
            <person name="Sun J."/>
            <person name="Cao H."/>
            <person name="Tong W."/>
            <person name="Gao Q."/>
            <person name="Li Y."/>
            <person name="Deng W."/>
            <person name="Jiang X."/>
            <person name="Wang W."/>
            <person name="Chen Q."/>
            <person name="Zhang S."/>
            <person name="Li H."/>
            <person name="Wu J."/>
            <person name="Wang P."/>
            <person name="Li P."/>
            <person name="Shi C."/>
            <person name="Zheng F."/>
            <person name="Jian J."/>
            <person name="Huang B."/>
            <person name="Shan D."/>
            <person name="Shi M."/>
            <person name="Fang C."/>
            <person name="Yue Y."/>
            <person name="Li F."/>
            <person name="Li D."/>
            <person name="Wei S."/>
            <person name="Han B."/>
            <person name="Jiang C."/>
            <person name="Yin Y."/>
            <person name="Xia T."/>
            <person name="Zhang Z."/>
            <person name="Bennetzen J.L."/>
            <person name="Zhao S."/>
            <person name="Wan X."/>
        </authorList>
    </citation>
    <scope>NUCLEOTIDE SEQUENCE [LARGE SCALE GENOMIC DNA]</scope>
    <source>
        <strain evidence="5">cv. Shuchazao</strain>
        <tissue evidence="4">Leaf</tissue>
    </source>
</reference>
<evidence type="ECO:0000259" key="3">
    <source>
        <dbReference type="SMART" id="SM00385"/>
    </source>
</evidence>
<dbReference type="Pfam" id="PF02984">
    <property type="entry name" value="Cyclin_C"/>
    <property type="match status" value="1"/>
</dbReference>
<dbReference type="SUPFAM" id="SSF47954">
    <property type="entry name" value="Cyclin-like"/>
    <property type="match status" value="1"/>
</dbReference>
<gene>
    <name evidence="4" type="ORF">TEA_028678</name>
</gene>
<dbReference type="InterPro" id="IPR013763">
    <property type="entry name" value="Cyclin-like_dom"/>
</dbReference>
<dbReference type="Gene3D" id="1.10.472.10">
    <property type="entry name" value="Cyclin-like"/>
    <property type="match status" value="1"/>
</dbReference>
<keyword evidence="2" id="KW-0812">Transmembrane</keyword>
<keyword evidence="2" id="KW-0472">Membrane</keyword>
<dbReference type="STRING" id="542762.A0A4S4DJ89"/>
<feature type="domain" description="Cyclin-like" evidence="3">
    <location>
        <begin position="366"/>
        <end position="446"/>
    </location>
</feature>
<comment type="caution">
    <text evidence="4">The sequence shown here is derived from an EMBL/GenBank/DDBJ whole genome shotgun (WGS) entry which is preliminary data.</text>
</comment>
<dbReference type="AlphaFoldDB" id="A0A4S4DJ89"/>
<evidence type="ECO:0000256" key="2">
    <source>
        <dbReference type="SAM" id="Phobius"/>
    </source>
</evidence>
<keyword evidence="2" id="KW-1133">Transmembrane helix</keyword>
<protein>
    <recommendedName>
        <fullName evidence="3">Cyclin-like domain-containing protein</fullName>
    </recommendedName>
</protein>
<evidence type="ECO:0000256" key="1">
    <source>
        <dbReference type="SAM" id="MobiDB-lite"/>
    </source>
</evidence>
<proteinExistence type="predicted"/>
<feature type="transmembrane region" description="Helical" evidence="2">
    <location>
        <begin position="584"/>
        <end position="609"/>
    </location>
</feature>
<name>A0A4S4DJ89_CAMSN</name>
<evidence type="ECO:0000313" key="5">
    <source>
        <dbReference type="Proteomes" id="UP000306102"/>
    </source>
</evidence>
<evidence type="ECO:0000313" key="4">
    <source>
        <dbReference type="EMBL" id="THG02524.1"/>
    </source>
</evidence>
<dbReference type="EMBL" id="SDRB02011180">
    <property type="protein sequence ID" value="THG02524.1"/>
    <property type="molecule type" value="Genomic_DNA"/>
</dbReference>
<dbReference type="Proteomes" id="UP000306102">
    <property type="component" value="Unassembled WGS sequence"/>
</dbReference>
<organism evidence="4 5">
    <name type="scientific">Camellia sinensis var. sinensis</name>
    <name type="common">China tea</name>
    <dbReference type="NCBI Taxonomy" id="542762"/>
    <lineage>
        <taxon>Eukaryota</taxon>
        <taxon>Viridiplantae</taxon>
        <taxon>Streptophyta</taxon>
        <taxon>Embryophyta</taxon>
        <taxon>Tracheophyta</taxon>
        <taxon>Spermatophyta</taxon>
        <taxon>Magnoliopsida</taxon>
        <taxon>eudicotyledons</taxon>
        <taxon>Gunneridae</taxon>
        <taxon>Pentapetalae</taxon>
        <taxon>asterids</taxon>
        <taxon>Ericales</taxon>
        <taxon>Theaceae</taxon>
        <taxon>Camellia</taxon>
    </lineage>
</organism>
<accession>A0A4S4DJ89</accession>
<dbReference type="SMART" id="SM00385">
    <property type="entry name" value="CYCLIN"/>
    <property type="match status" value="1"/>
</dbReference>